<keyword evidence="4" id="KW-0804">Transcription</keyword>
<dbReference type="Pfam" id="PF11786">
    <property type="entry name" value="Aft1_HRA"/>
    <property type="match status" value="1"/>
</dbReference>
<feature type="compositionally biased region" description="Low complexity" evidence="7">
    <location>
        <begin position="390"/>
        <end position="406"/>
    </location>
</feature>
<dbReference type="PROSITE" id="PS50217">
    <property type="entry name" value="BZIP"/>
    <property type="match status" value="1"/>
</dbReference>
<dbReference type="InterPro" id="IPR004827">
    <property type="entry name" value="bZIP"/>
</dbReference>
<keyword evidence="6" id="KW-0175">Coiled coil</keyword>
<feature type="region of interest" description="Disordered" evidence="7">
    <location>
        <begin position="1"/>
        <end position="28"/>
    </location>
</feature>
<dbReference type="Proteomes" id="UP000288168">
    <property type="component" value="Unassembled WGS sequence"/>
</dbReference>
<evidence type="ECO:0000256" key="7">
    <source>
        <dbReference type="SAM" id="MobiDB-lite"/>
    </source>
</evidence>
<dbReference type="InterPro" id="IPR046347">
    <property type="entry name" value="bZIP_sf"/>
</dbReference>
<organism evidence="9 10">
    <name type="scientific">Fusarium duplospermum</name>
    <dbReference type="NCBI Taxonomy" id="1325734"/>
    <lineage>
        <taxon>Eukaryota</taxon>
        <taxon>Fungi</taxon>
        <taxon>Dikarya</taxon>
        <taxon>Ascomycota</taxon>
        <taxon>Pezizomycotina</taxon>
        <taxon>Sordariomycetes</taxon>
        <taxon>Hypocreomycetidae</taxon>
        <taxon>Hypocreales</taxon>
        <taxon>Nectriaceae</taxon>
        <taxon>Fusarium</taxon>
        <taxon>Fusarium solani species complex</taxon>
    </lineage>
</organism>
<evidence type="ECO:0000256" key="5">
    <source>
        <dbReference type="ARBA" id="ARBA00023242"/>
    </source>
</evidence>
<evidence type="ECO:0000256" key="3">
    <source>
        <dbReference type="ARBA" id="ARBA00023125"/>
    </source>
</evidence>
<dbReference type="InterPro" id="IPR020956">
    <property type="entry name" value="TF_Aft1_OSM"/>
</dbReference>
<evidence type="ECO:0000256" key="4">
    <source>
        <dbReference type="ARBA" id="ARBA00023163"/>
    </source>
</evidence>
<dbReference type="InterPro" id="IPR021756">
    <property type="entry name" value="TF_Aft1_HRR"/>
</dbReference>
<dbReference type="FunFam" id="1.20.5.170:FF:000053">
    <property type="entry name" value="BZIP transcription factor AtfA"/>
    <property type="match status" value="1"/>
</dbReference>
<sequence length="624" mass="65447">MGTSTTDASAGGESKSPKQSNNSPPRPGKSLDVSYPLLLVLCVAFAAVRAGAVAFIPCFHLTANYSNDVSSSSLPDLPHHLHLCPPSSLPSLLPTSFLVIVDTIVPLGNCLYPLLTLAFAVDPSTDAKVTDPPVKAEAGSNAEPAKPLAPPPRPGQQQSNNTPDYFAAQVGGSLSLEPNPFEQSFGGAPETPGGTKLPSVAALTSPSSLLPGSNATPFNWGGGSLRTGPLSPAMLSGPASDYFGDTHHLRGGFPTPNESSLRTGLTPGGSGSMFPAPSPNSQALFAQLASGGATPSTIDFHRTAMSAAAKREQTNGPPPRSQNQPQPPPPPQQPPSVTSQPQDMPNGAPTVKPEAKPASGPFDPHDNDAANGLFMLAHGRNGAQNANQFAATSGAPGHAHPAPVAPQNMNTSPQMSSVNGGSVGSGRGVSEGSVASDESEQARPNTRGKGKRNPPPTNGRRKADEPPVRPPANKKTKTNNAAMNGNMDYSDDEANMKHEEGGSKSKMTDEEKRKNFLERNRVAALKCRQRKKQWLANLQTKVEMFSTENDALTAQINQLRDEVVNLKTLLLAHKDCPVTQQQGLSGSYIAHMEPFPQQMNPYGMAAPMPNQQVMAGQGVQRRFS</sequence>
<feature type="domain" description="BZIP" evidence="8">
    <location>
        <begin position="510"/>
        <end position="573"/>
    </location>
</feature>
<comment type="caution">
    <text evidence="9">The sequence shown here is derived from an EMBL/GenBank/DDBJ whole genome shotgun (WGS) entry which is preliminary data.</text>
</comment>
<accession>A0A428QNZ1</accession>
<feature type="region of interest" description="Disordered" evidence="7">
    <location>
        <begin position="126"/>
        <end position="198"/>
    </location>
</feature>
<dbReference type="GO" id="GO:0005634">
    <property type="term" value="C:nucleus"/>
    <property type="evidence" value="ECO:0007669"/>
    <property type="project" value="UniProtKB-SubCell"/>
</dbReference>
<dbReference type="Gene3D" id="1.20.5.170">
    <property type="match status" value="1"/>
</dbReference>
<keyword evidence="3" id="KW-0238">DNA-binding</keyword>
<feature type="region of interest" description="Disordered" evidence="7">
    <location>
        <begin position="307"/>
        <end position="511"/>
    </location>
</feature>
<keyword evidence="2" id="KW-0805">Transcription regulation</keyword>
<dbReference type="InterPro" id="IPR051027">
    <property type="entry name" value="bZIP_transcription_factors"/>
</dbReference>
<dbReference type="GO" id="GO:0003700">
    <property type="term" value="F:DNA-binding transcription factor activity"/>
    <property type="evidence" value="ECO:0007669"/>
    <property type="project" value="InterPro"/>
</dbReference>
<evidence type="ECO:0000256" key="1">
    <source>
        <dbReference type="ARBA" id="ARBA00004123"/>
    </source>
</evidence>
<feature type="compositionally biased region" description="Pro residues" evidence="7">
    <location>
        <begin position="316"/>
        <end position="334"/>
    </location>
</feature>
<proteinExistence type="predicted"/>
<dbReference type="STRING" id="1325734.A0A428QNZ1"/>
<dbReference type="Pfam" id="PF00170">
    <property type="entry name" value="bZIP_1"/>
    <property type="match status" value="1"/>
</dbReference>
<comment type="subcellular location">
    <subcellularLocation>
        <location evidence="1">Nucleus</location>
    </subcellularLocation>
</comment>
<dbReference type="PRINTS" id="PR00043">
    <property type="entry name" value="LEUZIPPRJUN"/>
</dbReference>
<feature type="coiled-coil region" evidence="6">
    <location>
        <begin position="535"/>
        <end position="569"/>
    </location>
</feature>
<evidence type="ECO:0000313" key="9">
    <source>
        <dbReference type="EMBL" id="RSL67002.1"/>
    </source>
</evidence>
<dbReference type="Pfam" id="PF11785">
    <property type="entry name" value="Aft1_OSA"/>
    <property type="match status" value="1"/>
</dbReference>
<keyword evidence="10" id="KW-1185">Reference proteome</keyword>
<dbReference type="Pfam" id="PF11787">
    <property type="entry name" value="Aft1_HRR"/>
    <property type="match status" value="1"/>
</dbReference>
<dbReference type="PANTHER" id="PTHR19304">
    <property type="entry name" value="CYCLIC-AMP RESPONSE ELEMENT BINDING PROTEIN"/>
    <property type="match status" value="1"/>
</dbReference>
<dbReference type="CDD" id="cd14687">
    <property type="entry name" value="bZIP_ATF2"/>
    <property type="match status" value="1"/>
</dbReference>
<gene>
    <name evidence="9" type="ORF">CEP54_003485</name>
</gene>
<evidence type="ECO:0000256" key="2">
    <source>
        <dbReference type="ARBA" id="ARBA00023015"/>
    </source>
</evidence>
<reference evidence="9 10" key="1">
    <citation type="submission" date="2017-06" db="EMBL/GenBank/DDBJ databases">
        <title>Comparative genomic analysis of Ambrosia Fusariam Clade fungi.</title>
        <authorList>
            <person name="Stajich J.E."/>
            <person name="Carrillo J."/>
            <person name="Kijimoto T."/>
            <person name="Eskalen A."/>
            <person name="O'Donnell K."/>
            <person name="Kasson M."/>
        </authorList>
    </citation>
    <scope>NUCLEOTIDE SEQUENCE [LARGE SCALE GENOMIC DNA]</scope>
    <source>
        <strain evidence="9 10">NRRL62584</strain>
    </source>
</reference>
<dbReference type="SMART" id="SM00338">
    <property type="entry name" value="BRLZ"/>
    <property type="match status" value="1"/>
</dbReference>
<dbReference type="OrthoDB" id="295274at2759"/>
<dbReference type="InterPro" id="IPR021755">
    <property type="entry name" value="TF_Aft1_HRA"/>
</dbReference>
<name>A0A428QNZ1_9HYPO</name>
<dbReference type="AlphaFoldDB" id="A0A428QNZ1"/>
<dbReference type="GO" id="GO:0003677">
    <property type="term" value="F:DNA binding"/>
    <property type="evidence" value="ECO:0007669"/>
    <property type="project" value="UniProtKB-KW"/>
</dbReference>
<evidence type="ECO:0000256" key="6">
    <source>
        <dbReference type="SAM" id="Coils"/>
    </source>
</evidence>
<feature type="compositionally biased region" description="Basic and acidic residues" evidence="7">
    <location>
        <begin position="494"/>
        <end position="511"/>
    </location>
</feature>
<dbReference type="EMBL" id="NKCI01000022">
    <property type="protein sequence ID" value="RSL67002.1"/>
    <property type="molecule type" value="Genomic_DNA"/>
</dbReference>
<protein>
    <recommendedName>
        <fullName evidence="8">BZIP domain-containing protein</fullName>
    </recommendedName>
</protein>
<evidence type="ECO:0000259" key="8">
    <source>
        <dbReference type="PROSITE" id="PS50217"/>
    </source>
</evidence>
<feature type="region of interest" description="Disordered" evidence="7">
    <location>
        <begin position="249"/>
        <end position="279"/>
    </location>
</feature>
<dbReference type="InterPro" id="IPR002112">
    <property type="entry name" value="Leuzip_Jun"/>
</dbReference>
<evidence type="ECO:0000313" key="10">
    <source>
        <dbReference type="Proteomes" id="UP000288168"/>
    </source>
</evidence>
<keyword evidence="5" id="KW-0539">Nucleus</keyword>
<dbReference type="SUPFAM" id="SSF57959">
    <property type="entry name" value="Leucine zipper domain"/>
    <property type="match status" value="1"/>
</dbReference>